<accession>A0A6A4X5C9</accession>
<dbReference type="SMART" id="SM01391">
    <property type="entry name" value="Filament"/>
    <property type="match status" value="1"/>
</dbReference>
<comment type="subcellular location">
    <subcellularLocation>
        <location evidence="4">Nucleus lamina</location>
    </subcellularLocation>
</comment>
<dbReference type="PROSITE" id="PS51842">
    <property type="entry name" value="IF_ROD_2"/>
    <property type="match status" value="1"/>
</dbReference>
<dbReference type="InterPro" id="IPR018039">
    <property type="entry name" value="IF_conserved"/>
</dbReference>
<dbReference type="GO" id="GO:0007112">
    <property type="term" value="P:male meiosis cytokinesis"/>
    <property type="evidence" value="ECO:0007669"/>
    <property type="project" value="UniProtKB-ARBA"/>
</dbReference>
<evidence type="ECO:0000259" key="8">
    <source>
        <dbReference type="PROSITE" id="PS51841"/>
    </source>
</evidence>
<evidence type="ECO:0000256" key="3">
    <source>
        <dbReference type="ARBA" id="ARBA00023242"/>
    </source>
</evidence>
<dbReference type="GO" id="GO:0006998">
    <property type="term" value="P:nuclear envelope organization"/>
    <property type="evidence" value="ECO:0007669"/>
    <property type="project" value="TreeGrafter"/>
</dbReference>
<evidence type="ECO:0000256" key="1">
    <source>
        <dbReference type="ARBA" id="ARBA00022754"/>
    </source>
</evidence>
<feature type="region of interest" description="Disordered" evidence="7">
    <location>
        <begin position="559"/>
        <end position="594"/>
    </location>
</feature>
<dbReference type="GO" id="GO:0030833">
    <property type="term" value="P:regulation of actin filament polymerization"/>
    <property type="evidence" value="ECO:0007669"/>
    <property type="project" value="UniProtKB-ARBA"/>
</dbReference>
<dbReference type="PROSITE" id="PS00226">
    <property type="entry name" value="IF_ROD_1"/>
    <property type="match status" value="1"/>
</dbReference>
<keyword evidence="11" id="KW-1185">Reference proteome</keyword>
<dbReference type="EMBL" id="VIIS01000247">
    <property type="protein sequence ID" value="KAF0311280.1"/>
    <property type="molecule type" value="Genomic_DNA"/>
</dbReference>
<dbReference type="Gene3D" id="1.20.5.500">
    <property type="entry name" value="Single helix bin"/>
    <property type="match status" value="1"/>
</dbReference>
<dbReference type="FunFam" id="1.20.5.170:FF:000058">
    <property type="entry name" value="Intermediate filament protein B"/>
    <property type="match status" value="1"/>
</dbReference>
<name>A0A6A4X5C9_AMPAM</name>
<comment type="caution">
    <text evidence="10">The sequence shown here is derived from an EMBL/GenBank/DDBJ whole genome shotgun (WGS) entry which is preliminary data.</text>
</comment>
<evidence type="ECO:0000256" key="2">
    <source>
        <dbReference type="ARBA" id="ARBA00023054"/>
    </source>
</evidence>
<dbReference type="PANTHER" id="PTHR45721">
    <property type="entry name" value="LAMIN DM0-RELATED"/>
    <property type="match status" value="1"/>
</dbReference>
<feature type="compositionally biased region" description="Low complexity" evidence="7">
    <location>
        <begin position="13"/>
        <end position="23"/>
    </location>
</feature>
<dbReference type="OrthoDB" id="102442at2759"/>
<dbReference type="GO" id="GO:0007097">
    <property type="term" value="P:nuclear migration"/>
    <property type="evidence" value="ECO:0007669"/>
    <property type="project" value="TreeGrafter"/>
</dbReference>
<feature type="compositionally biased region" description="Low complexity" evidence="7">
    <location>
        <begin position="567"/>
        <end position="576"/>
    </location>
</feature>
<dbReference type="PANTHER" id="PTHR45721:SF11">
    <property type="entry name" value="LAMIN DM0-RELATED"/>
    <property type="match status" value="1"/>
</dbReference>
<dbReference type="Gene3D" id="1.20.5.170">
    <property type="match status" value="1"/>
</dbReference>
<dbReference type="SUPFAM" id="SSF74853">
    <property type="entry name" value="Lamin A/C globular tail domain"/>
    <property type="match status" value="1"/>
</dbReference>
<feature type="domain" description="IF rod" evidence="9">
    <location>
        <begin position="41"/>
        <end position="397"/>
    </location>
</feature>
<feature type="coiled-coil region" evidence="6">
    <location>
        <begin position="252"/>
        <end position="375"/>
    </location>
</feature>
<evidence type="ECO:0000256" key="7">
    <source>
        <dbReference type="SAM" id="MobiDB-lite"/>
    </source>
</evidence>
<keyword evidence="1 5" id="KW-0403">Intermediate filament</keyword>
<evidence type="ECO:0000256" key="6">
    <source>
        <dbReference type="SAM" id="Coils"/>
    </source>
</evidence>
<dbReference type="InterPro" id="IPR039008">
    <property type="entry name" value="IF_rod_dom"/>
</dbReference>
<evidence type="ECO:0000313" key="10">
    <source>
        <dbReference type="EMBL" id="KAF0311280.1"/>
    </source>
</evidence>
<feature type="region of interest" description="Disordered" evidence="7">
    <location>
        <begin position="1"/>
        <end position="41"/>
    </location>
</feature>
<gene>
    <name evidence="10" type="primary">LamC</name>
    <name evidence="10" type="ORF">FJT64_017882</name>
</gene>
<evidence type="ECO:0000313" key="11">
    <source>
        <dbReference type="Proteomes" id="UP000440578"/>
    </source>
</evidence>
<dbReference type="Gene3D" id="2.60.40.1260">
    <property type="entry name" value="Lamin Tail domain"/>
    <property type="match status" value="1"/>
</dbReference>
<protein>
    <submittedName>
        <fullName evidence="10">Lamin-C</fullName>
    </submittedName>
</protein>
<dbReference type="InterPro" id="IPR036415">
    <property type="entry name" value="Lamin_tail_dom_sf"/>
</dbReference>
<dbReference type="GO" id="GO:0031507">
    <property type="term" value="P:heterochromatin formation"/>
    <property type="evidence" value="ECO:0007669"/>
    <property type="project" value="UniProtKB-ARBA"/>
</dbReference>
<dbReference type="Pfam" id="PF00038">
    <property type="entry name" value="Filament"/>
    <property type="match status" value="1"/>
</dbReference>
<proteinExistence type="inferred from homology"/>
<dbReference type="GO" id="GO:0090435">
    <property type="term" value="P:protein localization to nuclear envelope"/>
    <property type="evidence" value="ECO:0007669"/>
    <property type="project" value="TreeGrafter"/>
</dbReference>
<evidence type="ECO:0000259" key="9">
    <source>
        <dbReference type="PROSITE" id="PS51842"/>
    </source>
</evidence>
<reference evidence="10 11" key="1">
    <citation type="submission" date="2019-07" db="EMBL/GenBank/DDBJ databases">
        <title>Draft genome assembly of a fouling barnacle, Amphibalanus amphitrite (Darwin, 1854): The first reference genome for Thecostraca.</title>
        <authorList>
            <person name="Kim W."/>
        </authorList>
    </citation>
    <scope>NUCLEOTIDE SEQUENCE [LARGE SCALE GENOMIC DNA]</scope>
    <source>
        <strain evidence="10">SNU_AA5</strain>
        <tissue evidence="10">Soma without cirri and trophi</tissue>
    </source>
</reference>
<dbReference type="GO" id="GO:0051664">
    <property type="term" value="P:nuclear pore localization"/>
    <property type="evidence" value="ECO:0007669"/>
    <property type="project" value="TreeGrafter"/>
</dbReference>
<evidence type="ECO:0000256" key="5">
    <source>
        <dbReference type="RuleBase" id="RU000685"/>
    </source>
</evidence>
<dbReference type="Proteomes" id="UP000440578">
    <property type="component" value="Unassembled WGS sequence"/>
</dbReference>
<dbReference type="Gene3D" id="1.20.5.1160">
    <property type="entry name" value="Vasodilator-stimulated phosphoprotein"/>
    <property type="match status" value="1"/>
</dbReference>
<dbReference type="GO" id="GO:0005638">
    <property type="term" value="C:lamin filament"/>
    <property type="evidence" value="ECO:0007669"/>
    <property type="project" value="UniProtKB-ARBA"/>
</dbReference>
<evidence type="ECO:0000256" key="4">
    <source>
        <dbReference type="ARBA" id="ARBA00024186"/>
    </source>
</evidence>
<comment type="similarity">
    <text evidence="5">Belongs to the intermediate filament family.</text>
</comment>
<dbReference type="SUPFAM" id="SSF64593">
    <property type="entry name" value="Intermediate filament protein, coiled coil region"/>
    <property type="match status" value="2"/>
</dbReference>
<dbReference type="Pfam" id="PF00932">
    <property type="entry name" value="LTD"/>
    <property type="match status" value="1"/>
</dbReference>
<sequence>MSGRMSYKRTTMSTSSGGSAATSPVRARSPHSPTRTSRLQEKEQLAGLNDRLAAYIEKVRNLELENSRLTHQVRSSQEVVTREVSNIKSLYESELADARRLLDETAKERAKLQIDLGNLKTERDDLQSRLIRRERELDNAEKKISMQDMQIRDLQGRLHQALQDKKKAQEELEEVQLENMKLKKQLDEVRKQLESEALGRVDMENRCQSLKEELEFKTNVYEGQLTETRAKKTEEITELDGRLQQEYEVRLRESLQDLRDQYEAQMKANREEIEAIYNLKMDELRNSQARNQLSTATTLKELREMRSRIEGLTGKISELEGTNATLLSRIRDLEKQLDDERSSSAAMLAAKNEELRRLEQMMQDQLQEYQDLMDIKVALDIEIAAYRKLLESEESRLKLSPGGGHLVEVSGGSGASRATARVGGGGQAKRKRTLIESEEASTSGVGVTSTCHGDIQIIDECPDGKYVKLHNKSNKEVSLGGMQLVRRADGNETDYKFHRAIKLGPGEDTTVWASEAHGVDDNAVHDPPHSLVMKGQTWFVGNKMSTTLYDMEGQELAKRISHRDSRSASYTTRRSTQLSPGQVDGGADDSQSSDWSLLNLFGSRRSIR</sequence>
<feature type="region of interest" description="Disordered" evidence="7">
    <location>
        <begin position="408"/>
        <end position="441"/>
    </location>
</feature>
<dbReference type="AlphaFoldDB" id="A0A6A4X5C9"/>
<feature type="domain" description="LTD" evidence="8">
    <location>
        <begin position="441"/>
        <end position="564"/>
    </location>
</feature>
<dbReference type="GO" id="GO:0005200">
    <property type="term" value="F:structural constituent of cytoskeleton"/>
    <property type="evidence" value="ECO:0007669"/>
    <property type="project" value="UniProtKB-ARBA"/>
</dbReference>
<organism evidence="10 11">
    <name type="scientific">Amphibalanus amphitrite</name>
    <name type="common">Striped barnacle</name>
    <name type="synonym">Balanus amphitrite</name>
    <dbReference type="NCBI Taxonomy" id="1232801"/>
    <lineage>
        <taxon>Eukaryota</taxon>
        <taxon>Metazoa</taxon>
        <taxon>Ecdysozoa</taxon>
        <taxon>Arthropoda</taxon>
        <taxon>Crustacea</taxon>
        <taxon>Multicrustacea</taxon>
        <taxon>Cirripedia</taxon>
        <taxon>Thoracica</taxon>
        <taxon>Thoracicalcarea</taxon>
        <taxon>Balanomorpha</taxon>
        <taxon>Balanoidea</taxon>
        <taxon>Balanidae</taxon>
        <taxon>Amphibalaninae</taxon>
        <taxon>Amphibalanus</taxon>
    </lineage>
</organism>
<dbReference type="PROSITE" id="PS51841">
    <property type="entry name" value="LTD"/>
    <property type="match status" value="1"/>
</dbReference>
<keyword evidence="2 6" id="KW-0175">Coiled coil</keyword>
<keyword evidence="3" id="KW-0539">Nucleus</keyword>
<dbReference type="InterPro" id="IPR001322">
    <property type="entry name" value="Lamin_tail_dom"/>
</dbReference>